<proteinExistence type="predicted"/>
<feature type="region of interest" description="Disordered" evidence="1">
    <location>
        <begin position="38"/>
        <end position="123"/>
    </location>
</feature>
<dbReference type="SMART" id="SM00317">
    <property type="entry name" value="SET"/>
    <property type="match status" value="1"/>
</dbReference>
<gene>
    <name evidence="3" type="ORF">QYS62_000400</name>
</gene>
<dbReference type="Pfam" id="PF00856">
    <property type="entry name" value="SET"/>
    <property type="match status" value="1"/>
</dbReference>
<dbReference type="PANTHER" id="PTHR47332:SF4">
    <property type="entry name" value="SET DOMAIN-CONTAINING PROTEIN 5"/>
    <property type="match status" value="1"/>
</dbReference>
<feature type="compositionally biased region" description="Basic and acidic residues" evidence="1">
    <location>
        <begin position="38"/>
        <end position="48"/>
    </location>
</feature>
<evidence type="ECO:0000313" key="4">
    <source>
        <dbReference type="Proteomes" id="UP001489902"/>
    </source>
</evidence>
<reference evidence="3 4" key="1">
    <citation type="submission" date="2024-04" db="EMBL/GenBank/DDBJ databases">
        <title>Complete genome sequence of Fusarium acuminatum.</title>
        <authorList>
            <person name="Lan B."/>
        </authorList>
    </citation>
    <scope>NUCLEOTIDE SEQUENCE [LARGE SCALE GENOMIC DNA]</scope>
    <source>
        <strain evidence="3">1A</strain>
    </source>
</reference>
<dbReference type="CDD" id="cd20071">
    <property type="entry name" value="SET_SMYD"/>
    <property type="match status" value="1"/>
</dbReference>
<name>A0ABZ2WFT5_9HYPO</name>
<feature type="domain" description="SET" evidence="2">
    <location>
        <begin position="180"/>
        <end position="318"/>
    </location>
</feature>
<dbReference type="SUPFAM" id="SSF82199">
    <property type="entry name" value="SET domain"/>
    <property type="match status" value="1"/>
</dbReference>
<evidence type="ECO:0000256" key="1">
    <source>
        <dbReference type="SAM" id="MobiDB-lite"/>
    </source>
</evidence>
<dbReference type="PROSITE" id="PS50280">
    <property type="entry name" value="SET"/>
    <property type="match status" value="1"/>
</dbReference>
<dbReference type="PANTHER" id="PTHR47332">
    <property type="entry name" value="SET DOMAIN-CONTAINING PROTEIN 5"/>
    <property type="match status" value="1"/>
</dbReference>
<organism evidence="3 4">
    <name type="scientific">Fusarium acuminatum</name>
    <dbReference type="NCBI Taxonomy" id="5515"/>
    <lineage>
        <taxon>Eukaryota</taxon>
        <taxon>Fungi</taxon>
        <taxon>Dikarya</taxon>
        <taxon>Ascomycota</taxon>
        <taxon>Pezizomycotina</taxon>
        <taxon>Sordariomycetes</taxon>
        <taxon>Hypocreomycetidae</taxon>
        <taxon>Hypocreales</taxon>
        <taxon>Nectriaceae</taxon>
        <taxon>Fusarium</taxon>
        <taxon>Fusarium tricinctum species complex</taxon>
    </lineage>
</organism>
<dbReference type="InterPro" id="IPR001214">
    <property type="entry name" value="SET_dom"/>
</dbReference>
<sequence length="351" mass="38613">MDDNNDQPPGEPIIIPILASLNIDDIPTLDLLMTATAKSDDRISPHDVDEAENTEALQKDDDVSSAASPNEKLLSYEDQVLGEQPTVSLGAVSTAHGSTSGSEPEFSSDWEYSTDEDEETTDKLSSLVRRVTAHRGEPFETGYSRSRPFDSSGFPSYVALDPAPLPLTPLPTIDIIFENEQFAVKRSKIAGWGAFAVRELKRGDRILVEKPLFTANSTTLFKEFDKLSQPLREIALGLHANSSCKPGTPQIKAVWTTNCFSTGGGDEAGLFPIASRFNHSCHPKQNVNYHYNKTSNILAMEIRADSVEAGEELTICYGILRTPVDLYFRYGFECRCGGCAGFSEDDLKDMW</sequence>
<dbReference type="InterPro" id="IPR053185">
    <property type="entry name" value="SET_domain_protein"/>
</dbReference>
<keyword evidence="4" id="KW-1185">Reference proteome</keyword>
<accession>A0ABZ2WFT5</accession>
<dbReference type="Proteomes" id="UP001489902">
    <property type="component" value="Chromosome 1"/>
</dbReference>
<dbReference type="EMBL" id="CP151260">
    <property type="protein sequence ID" value="WZH39481.1"/>
    <property type="molecule type" value="Genomic_DNA"/>
</dbReference>
<protein>
    <recommendedName>
        <fullName evidence="2">SET domain-containing protein</fullName>
    </recommendedName>
</protein>
<evidence type="ECO:0000259" key="2">
    <source>
        <dbReference type="PROSITE" id="PS50280"/>
    </source>
</evidence>
<dbReference type="InterPro" id="IPR046341">
    <property type="entry name" value="SET_dom_sf"/>
</dbReference>
<feature type="compositionally biased region" description="Acidic residues" evidence="1">
    <location>
        <begin position="106"/>
        <end position="120"/>
    </location>
</feature>
<dbReference type="Gene3D" id="2.170.270.10">
    <property type="entry name" value="SET domain"/>
    <property type="match status" value="1"/>
</dbReference>
<evidence type="ECO:0000313" key="3">
    <source>
        <dbReference type="EMBL" id="WZH39481.1"/>
    </source>
</evidence>